<feature type="signal peptide" evidence="2">
    <location>
        <begin position="1"/>
        <end position="21"/>
    </location>
</feature>
<feature type="compositionally biased region" description="Low complexity" evidence="1">
    <location>
        <begin position="53"/>
        <end position="69"/>
    </location>
</feature>
<proteinExistence type="predicted"/>
<dbReference type="GeneID" id="108898063"/>
<dbReference type="AlphaFoldDB" id="A0AAJ7QDS1"/>
<protein>
    <submittedName>
        <fullName evidence="4">Uncharacterized protein LOC108898063</fullName>
    </submittedName>
</protein>
<keyword evidence="2" id="KW-0732">Signal</keyword>
<feature type="compositionally biased region" description="Polar residues" evidence="1">
    <location>
        <begin position="280"/>
        <end position="294"/>
    </location>
</feature>
<reference evidence="4" key="1">
    <citation type="submission" date="2025-08" db="UniProtKB">
        <authorList>
            <consortium name="RefSeq"/>
        </authorList>
    </citation>
    <scope>IDENTIFICATION</scope>
    <source>
        <tissue evidence="4">Brain</tissue>
    </source>
</reference>
<gene>
    <name evidence="4" type="primary">LOC108898063</name>
</gene>
<feature type="region of interest" description="Disordered" evidence="1">
    <location>
        <begin position="266"/>
        <end position="318"/>
    </location>
</feature>
<name>A0AAJ7QDS1_LATCA</name>
<evidence type="ECO:0000313" key="3">
    <source>
        <dbReference type="Proteomes" id="UP000694890"/>
    </source>
</evidence>
<feature type="region of interest" description="Disordered" evidence="1">
    <location>
        <begin position="112"/>
        <end position="151"/>
    </location>
</feature>
<evidence type="ECO:0000256" key="1">
    <source>
        <dbReference type="SAM" id="MobiDB-lite"/>
    </source>
</evidence>
<dbReference type="KEGG" id="lcf:108898063"/>
<sequence length="318" mass="33785">MAVWVSSGALLLLMLTGESYSYPAKKGFDSSSSHGNSHDAIPSSAGSSWEMPSSGGLAASGSGVASTSANPASAPHSRYSQPSERELAAAYYSSNSQPSPLQPAAEPDFTWAIAPSGPLFGEETSRPSAPRPHLAAPELHGPIIPPPPVYQAGELSHAENLYEYGDYLRETEDQGFQSPLPVVHAEGGPAVGLHASPGLLPPDPGRYNPYPYYDYRLLTGQYPPGTYTHFSGSFEQGRNYWEDSHYLRYDYPANPITQEVEIPADVQAPQPSQPVKRPVGSTSRGTVTGQNQPHGSVGLSGSYAPASRFNLGKAGIKE</sequence>
<evidence type="ECO:0000313" key="4">
    <source>
        <dbReference type="RefSeq" id="XP_018553428.1"/>
    </source>
</evidence>
<evidence type="ECO:0000256" key="2">
    <source>
        <dbReference type="SAM" id="SignalP"/>
    </source>
</evidence>
<feature type="region of interest" description="Disordered" evidence="1">
    <location>
        <begin position="26"/>
        <end position="86"/>
    </location>
</feature>
<accession>A0AAJ7QDS1</accession>
<dbReference type="RefSeq" id="XP_018553428.1">
    <property type="nucleotide sequence ID" value="XM_018697912.2"/>
</dbReference>
<dbReference type="Proteomes" id="UP000694890">
    <property type="component" value="Linkage group LG7_1"/>
</dbReference>
<organism evidence="3 4">
    <name type="scientific">Lates calcarifer</name>
    <name type="common">Barramundi</name>
    <name type="synonym">Holocentrus calcarifer</name>
    <dbReference type="NCBI Taxonomy" id="8187"/>
    <lineage>
        <taxon>Eukaryota</taxon>
        <taxon>Metazoa</taxon>
        <taxon>Chordata</taxon>
        <taxon>Craniata</taxon>
        <taxon>Vertebrata</taxon>
        <taxon>Euteleostomi</taxon>
        <taxon>Actinopterygii</taxon>
        <taxon>Neopterygii</taxon>
        <taxon>Teleostei</taxon>
        <taxon>Neoteleostei</taxon>
        <taxon>Acanthomorphata</taxon>
        <taxon>Carangaria</taxon>
        <taxon>Carangaria incertae sedis</taxon>
        <taxon>Centropomidae</taxon>
        <taxon>Lates</taxon>
    </lineage>
</organism>
<feature type="chain" id="PRO_5042568465" evidence="2">
    <location>
        <begin position="22"/>
        <end position="318"/>
    </location>
</feature>